<evidence type="ECO:0000313" key="6">
    <source>
        <dbReference type="Proteomes" id="UP000317180"/>
    </source>
</evidence>
<organism evidence="4 5">
    <name type="scientific">Brevibacillus agri</name>
    <dbReference type="NCBI Taxonomy" id="51101"/>
    <lineage>
        <taxon>Bacteria</taxon>
        <taxon>Bacillati</taxon>
        <taxon>Bacillota</taxon>
        <taxon>Bacilli</taxon>
        <taxon>Bacillales</taxon>
        <taxon>Paenibacillaceae</taxon>
        <taxon>Brevibacillus</taxon>
    </lineage>
</organism>
<comment type="caution">
    <text evidence="1">Lacks conserved residue(s) required for the propagation of feature annotation.</text>
</comment>
<dbReference type="EMBL" id="RHHN01000016">
    <property type="protein sequence ID" value="RNB58877.1"/>
    <property type="molecule type" value="Genomic_DNA"/>
</dbReference>
<dbReference type="Proteomes" id="UP000276178">
    <property type="component" value="Unassembled WGS sequence"/>
</dbReference>
<dbReference type="InterPro" id="IPR011006">
    <property type="entry name" value="CheY-like_superfamily"/>
</dbReference>
<keyword evidence="6" id="KW-1185">Reference proteome</keyword>
<evidence type="ECO:0000259" key="2">
    <source>
        <dbReference type="PROSITE" id="PS50110"/>
    </source>
</evidence>
<dbReference type="OrthoDB" id="9808843at2"/>
<feature type="domain" description="Response regulatory" evidence="2">
    <location>
        <begin position="4"/>
        <end position="66"/>
    </location>
</feature>
<dbReference type="Proteomes" id="UP000317180">
    <property type="component" value="Unassembled WGS sequence"/>
</dbReference>
<dbReference type="EMBL" id="BJOD01000056">
    <property type="protein sequence ID" value="GED28019.1"/>
    <property type="molecule type" value="Genomic_DNA"/>
</dbReference>
<comment type="caution">
    <text evidence="4">The sequence shown here is derived from an EMBL/GenBank/DDBJ whole genome shotgun (WGS) entry which is preliminary data.</text>
</comment>
<gene>
    <name evidence="3" type="ORF">BAG01nite_41210</name>
    <name evidence="4" type="ORF">EB820_05045</name>
</gene>
<evidence type="ECO:0000313" key="5">
    <source>
        <dbReference type="Proteomes" id="UP000276178"/>
    </source>
</evidence>
<accession>A0A3M8B7A7</accession>
<proteinExistence type="predicted"/>
<dbReference type="InterPro" id="IPR001789">
    <property type="entry name" value="Sig_transdc_resp-reg_receiver"/>
</dbReference>
<dbReference type="SUPFAM" id="SSF52172">
    <property type="entry name" value="CheY-like"/>
    <property type="match status" value="1"/>
</dbReference>
<evidence type="ECO:0000313" key="4">
    <source>
        <dbReference type="EMBL" id="RNB58877.1"/>
    </source>
</evidence>
<reference evidence="4 5" key="1">
    <citation type="submission" date="2018-10" db="EMBL/GenBank/DDBJ databases">
        <title>Phylogenomics of Brevibacillus.</title>
        <authorList>
            <person name="Dunlap C."/>
        </authorList>
    </citation>
    <scope>NUCLEOTIDE SEQUENCE [LARGE SCALE GENOMIC DNA]</scope>
    <source>
        <strain evidence="4 5">NRRL NRS 1219</strain>
    </source>
</reference>
<sequence>MNKNILIVEDEPILREIMKDYFENEGYAVLEAIVVSIRDEGKMARVSIENKGARIPEEHPEKYRKI</sequence>
<name>A0A3M8B7A7_9BACL</name>
<dbReference type="Gene3D" id="3.40.50.2300">
    <property type="match status" value="1"/>
</dbReference>
<dbReference type="PROSITE" id="PS50110">
    <property type="entry name" value="RESPONSE_REGULATORY"/>
    <property type="match status" value="1"/>
</dbReference>
<dbReference type="GO" id="GO:0000160">
    <property type="term" value="P:phosphorelay signal transduction system"/>
    <property type="evidence" value="ECO:0007669"/>
    <property type="project" value="InterPro"/>
</dbReference>
<dbReference type="AlphaFoldDB" id="A0A3M8B7A7"/>
<reference evidence="3 6" key="2">
    <citation type="submission" date="2019-06" db="EMBL/GenBank/DDBJ databases">
        <title>Whole genome shotgun sequence of Brevibacillus agri NBRC 15538.</title>
        <authorList>
            <person name="Hosoyama A."/>
            <person name="Uohara A."/>
            <person name="Ohji S."/>
            <person name="Ichikawa N."/>
        </authorList>
    </citation>
    <scope>NUCLEOTIDE SEQUENCE [LARGE SCALE GENOMIC DNA]</scope>
    <source>
        <strain evidence="3 6">NBRC 15538</strain>
    </source>
</reference>
<protein>
    <submittedName>
        <fullName evidence="4">Two component transcriptional regulator</fullName>
    </submittedName>
</protein>
<evidence type="ECO:0000256" key="1">
    <source>
        <dbReference type="PROSITE-ProRule" id="PRU00169"/>
    </source>
</evidence>
<evidence type="ECO:0000313" key="3">
    <source>
        <dbReference type="EMBL" id="GED28019.1"/>
    </source>
</evidence>